<dbReference type="AlphaFoldDB" id="A0A2M7SCT8"/>
<evidence type="ECO:0000313" key="1">
    <source>
        <dbReference type="EMBL" id="PIZ17301.1"/>
    </source>
</evidence>
<gene>
    <name evidence="1" type="ORF">COY52_04755</name>
</gene>
<proteinExistence type="predicted"/>
<accession>A0A2M7SCT8</accession>
<comment type="caution">
    <text evidence="1">The sequence shown here is derived from an EMBL/GenBank/DDBJ whole genome shotgun (WGS) entry which is preliminary data.</text>
</comment>
<protein>
    <submittedName>
        <fullName evidence="1">Uncharacterized protein</fullName>
    </submittedName>
</protein>
<name>A0A2M7SCT8_9BACT</name>
<dbReference type="EMBL" id="PFMR01000128">
    <property type="protein sequence ID" value="PIZ17301.1"/>
    <property type="molecule type" value="Genomic_DNA"/>
</dbReference>
<evidence type="ECO:0000313" key="2">
    <source>
        <dbReference type="Proteomes" id="UP000229307"/>
    </source>
</evidence>
<sequence length="127" mass="14742">MKIREMQRGQIWWFLTPQMRPCPKVKCNLCIGSSQFLTINTSDRYGKFKLDKTEYPFLSHDSYIGDIIFDFSGEDEEIEVDNKQFRQIISDKTAIQLIDYVKKSRVLTPVNKDIVIAALTPPFPPPP</sequence>
<dbReference type="Proteomes" id="UP000229307">
    <property type="component" value="Unassembled WGS sequence"/>
</dbReference>
<organism evidence="1 2">
    <name type="scientific">Candidatus Desantisbacteria bacterium CG_4_10_14_0_8_um_filter_48_22</name>
    <dbReference type="NCBI Taxonomy" id="1974543"/>
    <lineage>
        <taxon>Bacteria</taxon>
        <taxon>Candidatus Desantisiibacteriota</taxon>
    </lineage>
</organism>
<reference evidence="2" key="1">
    <citation type="submission" date="2017-09" db="EMBL/GenBank/DDBJ databases">
        <title>Depth-based differentiation of microbial function through sediment-hosted aquifers and enrichment of novel symbionts in the deep terrestrial subsurface.</title>
        <authorList>
            <person name="Probst A.J."/>
            <person name="Ladd B."/>
            <person name="Jarett J.K."/>
            <person name="Geller-Mcgrath D.E."/>
            <person name="Sieber C.M.K."/>
            <person name="Emerson J.B."/>
            <person name="Anantharaman K."/>
            <person name="Thomas B.C."/>
            <person name="Malmstrom R."/>
            <person name="Stieglmeier M."/>
            <person name="Klingl A."/>
            <person name="Woyke T."/>
            <person name="Ryan C.M."/>
            <person name="Banfield J.F."/>
        </authorList>
    </citation>
    <scope>NUCLEOTIDE SEQUENCE [LARGE SCALE GENOMIC DNA]</scope>
</reference>